<dbReference type="KEGG" id="chu:CHU_2562"/>
<dbReference type="EMBL" id="CP000383">
    <property type="protein sequence ID" value="ABG59815.1"/>
    <property type="molecule type" value="Genomic_DNA"/>
</dbReference>
<dbReference type="OrthoDB" id="9813910at2"/>
<name>A0A6N4STW1_CYTH3</name>
<feature type="domain" description="DUF5683" evidence="2">
    <location>
        <begin position="53"/>
        <end position="207"/>
    </location>
</feature>
<keyword evidence="4" id="KW-1185">Reference proteome</keyword>
<evidence type="ECO:0000256" key="1">
    <source>
        <dbReference type="SAM" id="SignalP"/>
    </source>
</evidence>
<feature type="signal peptide" evidence="1">
    <location>
        <begin position="1"/>
        <end position="21"/>
    </location>
</feature>
<evidence type="ECO:0000259" key="2">
    <source>
        <dbReference type="Pfam" id="PF18935"/>
    </source>
</evidence>
<feature type="chain" id="PRO_5026834993" description="DUF5683 domain-containing protein" evidence="1">
    <location>
        <begin position="22"/>
        <end position="209"/>
    </location>
</feature>
<dbReference type="Pfam" id="PF18935">
    <property type="entry name" value="DUF5683"/>
    <property type="match status" value="1"/>
</dbReference>
<dbReference type="RefSeq" id="WP_011585925.1">
    <property type="nucleotide sequence ID" value="NC_008255.1"/>
</dbReference>
<dbReference type="Proteomes" id="UP000001822">
    <property type="component" value="Chromosome"/>
</dbReference>
<dbReference type="InterPro" id="IPR043738">
    <property type="entry name" value="DUF5683"/>
</dbReference>
<accession>A0A6N4STW1</accession>
<proteinExistence type="predicted"/>
<protein>
    <recommendedName>
        <fullName evidence="2">DUF5683 domain-containing protein</fullName>
    </recommendedName>
</protein>
<organism evidence="3 4">
    <name type="scientific">Cytophaga hutchinsonii (strain ATCC 33406 / DSM 1761 / CIP 103989 / NBRC 15051 / NCIMB 9469 / D465)</name>
    <dbReference type="NCBI Taxonomy" id="269798"/>
    <lineage>
        <taxon>Bacteria</taxon>
        <taxon>Pseudomonadati</taxon>
        <taxon>Bacteroidota</taxon>
        <taxon>Cytophagia</taxon>
        <taxon>Cytophagales</taxon>
        <taxon>Cytophagaceae</taxon>
        <taxon>Cytophaga</taxon>
    </lineage>
</organism>
<reference evidence="3 4" key="1">
    <citation type="journal article" date="2007" name="Appl. Environ. Microbiol.">
        <title>Genome sequence of the cellulolytic gliding bacterium Cytophaga hutchinsonii.</title>
        <authorList>
            <person name="Xie G."/>
            <person name="Bruce D.C."/>
            <person name="Challacombe J.F."/>
            <person name="Chertkov O."/>
            <person name="Detter J.C."/>
            <person name="Gilna P."/>
            <person name="Han C.S."/>
            <person name="Lucas S."/>
            <person name="Misra M."/>
            <person name="Myers G.L."/>
            <person name="Richardson P."/>
            <person name="Tapia R."/>
            <person name="Thayer N."/>
            <person name="Thompson L.S."/>
            <person name="Brettin T.S."/>
            <person name="Henrissat B."/>
            <person name="Wilson D.B."/>
            <person name="McBride M.J."/>
        </authorList>
    </citation>
    <scope>NUCLEOTIDE SEQUENCE [LARGE SCALE GENOMIC DNA]</scope>
    <source>
        <strain evidence="4">ATCC 33406 / DSM 1761 / CIP 103989 / NBRC 15051 / NCIMB 9469 / D465</strain>
    </source>
</reference>
<evidence type="ECO:0000313" key="3">
    <source>
        <dbReference type="EMBL" id="ABG59815.1"/>
    </source>
</evidence>
<sequence>MKGFSFALFLLFTVAAQQVFAQQQQQTTVPVPSDTIEPPPTQQELANKKIMNRQPNKAALMSAILPGAGQVYNKKYWKAPLPPIGLLITGYLAIDYSNKTKVYGEAASLAEHNADRSALSTSYTNAGYNLQTLSATQLRTLQDDSRRYMYMNIVIFSGIYALNIVDAYVDAHLKEFDVNENLSFKVKPLFYATNYSHLATGLTLSIRLK</sequence>
<keyword evidence="1" id="KW-0732">Signal</keyword>
<dbReference type="AlphaFoldDB" id="A0A6N4STW1"/>
<gene>
    <name evidence="3" type="ordered locus">CHU_2562</name>
</gene>
<evidence type="ECO:0000313" key="4">
    <source>
        <dbReference type="Proteomes" id="UP000001822"/>
    </source>
</evidence>